<dbReference type="EMBL" id="BSNT01000015">
    <property type="protein sequence ID" value="GLQ58403.1"/>
    <property type="molecule type" value="Genomic_DNA"/>
</dbReference>
<name>A0ABQ5WFA9_GLUJA</name>
<sequence>MLEQLALSRVAKKDTTTLQSFDSLMQTIEQFTLLFQRLAVQKDIQNMTMNSEAVDRMTLAVLREALAGENSSSPQNAGDIELF</sequence>
<proteinExistence type="predicted"/>
<protein>
    <submittedName>
        <fullName evidence="1">Uncharacterized protein</fullName>
    </submittedName>
</protein>
<accession>A0ABQ5WFA9</accession>
<reference evidence="2" key="1">
    <citation type="journal article" date="2019" name="Int. J. Syst. Evol. Microbiol.">
        <title>The Global Catalogue of Microorganisms (GCM) 10K type strain sequencing project: providing services to taxonomists for standard genome sequencing and annotation.</title>
        <authorList>
            <consortium name="The Broad Institute Genomics Platform"/>
            <consortium name="The Broad Institute Genome Sequencing Center for Infectious Disease"/>
            <person name="Wu L."/>
            <person name="Ma J."/>
        </authorList>
    </citation>
    <scope>NUCLEOTIDE SEQUENCE [LARGE SCALE GENOMIC DNA]</scope>
    <source>
        <strain evidence="2">NBRC 3271</strain>
    </source>
</reference>
<keyword evidence="2" id="KW-1185">Reference proteome</keyword>
<dbReference type="Proteomes" id="UP001156613">
    <property type="component" value="Unassembled WGS sequence"/>
</dbReference>
<evidence type="ECO:0000313" key="2">
    <source>
        <dbReference type="Proteomes" id="UP001156613"/>
    </source>
</evidence>
<gene>
    <name evidence="1" type="ORF">GCM10010937_02050</name>
</gene>
<comment type="caution">
    <text evidence="1">The sequence shown here is derived from an EMBL/GenBank/DDBJ whole genome shotgun (WGS) entry which is preliminary data.</text>
</comment>
<evidence type="ECO:0000313" key="1">
    <source>
        <dbReference type="EMBL" id="GLQ58403.1"/>
    </source>
</evidence>
<organism evidence="1 2">
    <name type="scientific">Gluconobacter japonicus</name>
    <dbReference type="NCBI Taxonomy" id="376620"/>
    <lineage>
        <taxon>Bacteria</taxon>
        <taxon>Pseudomonadati</taxon>
        <taxon>Pseudomonadota</taxon>
        <taxon>Alphaproteobacteria</taxon>
        <taxon>Acetobacterales</taxon>
        <taxon>Acetobacteraceae</taxon>
        <taxon>Gluconobacter</taxon>
    </lineage>
</organism>